<evidence type="ECO:0000313" key="2">
    <source>
        <dbReference type="EMBL" id="CEM00043.1"/>
    </source>
</evidence>
<keyword evidence="3" id="KW-1185">Reference proteome</keyword>
<proteinExistence type="predicted"/>
<sequence>MDLLVRASSVSSDVDSSDMVTPLILPWPFKKDTEHGVHKWRVTPDLSLACREMANDFWAERKAEGNTPFVTGDYRYEGIRRWRFPSCTSWVRMSCRTSSRAKPTAKGSPYPSTSSISTDAPHMPTGDIDEIAVPISKAKTSCWLSIVSIQKLIKWVIGSCKIGQGPAKIDEHEIII</sequence>
<evidence type="ECO:0000256" key="1">
    <source>
        <dbReference type="SAM" id="MobiDB-lite"/>
    </source>
</evidence>
<dbReference type="EMBL" id="CDMY01000294">
    <property type="protein sequence ID" value="CEM00043.1"/>
    <property type="molecule type" value="Genomic_DNA"/>
</dbReference>
<dbReference type="PhylomeDB" id="A0A0G4ES25"/>
<dbReference type="InParanoid" id="A0A0G4ES25"/>
<feature type="region of interest" description="Disordered" evidence="1">
    <location>
        <begin position="100"/>
        <end position="121"/>
    </location>
</feature>
<organism evidence="2 3">
    <name type="scientific">Vitrella brassicaformis (strain CCMP3155)</name>
    <dbReference type="NCBI Taxonomy" id="1169540"/>
    <lineage>
        <taxon>Eukaryota</taxon>
        <taxon>Sar</taxon>
        <taxon>Alveolata</taxon>
        <taxon>Colpodellida</taxon>
        <taxon>Vitrellaceae</taxon>
        <taxon>Vitrella</taxon>
    </lineage>
</organism>
<dbReference type="AlphaFoldDB" id="A0A0G4ES25"/>
<gene>
    <name evidence="2" type="ORF">Vbra_5362</name>
</gene>
<accession>A0A0G4ES25</accession>
<protein>
    <submittedName>
        <fullName evidence="2">Uncharacterized protein</fullName>
    </submittedName>
</protein>
<reference evidence="2 3" key="1">
    <citation type="submission" date="2014-11" db="EMBL/GenBank/DDBJ databases">
        <authorList>
            <person name="Zhu J."/>
            <person name="Qi W."/>
            <person name="Song R."/>
        </authorList>
    </citation>
    <scope>NUCLEOTIDE SEQUENCE [LARGE SCALE GENOMIC DNA]</scope>
</reference>
<dbReference type="VEuPathDB" id="CryptoDB:Vbra_5362"/>
<evidence type="ECO:0000313" key="3">
    <source>
        <dbReference type="Proteomes" id="UP000041254"/>
    </source>
</evidence>
<dbReference type="Proteomes" id="UP000041254">
    <property type="component" value="Unassembled WGS sequence"/>
</dbReference>
<name>A0A0G4ES25_VITBC</name>